<dbReference type="EMBL" id="UAUU01000008">
    <property type="protein sequence ID" value="SPZ85572.1"/>
    <property type="molecule type" value="Genomic_DNA"/>
</dbReference>
<accession>A0A2X2ITK2</accession>
<dbReference type="Proteomes" id="UP000432350">
    <property type="component" value="Unassembled WGS sequence"/>
</dbReference>
<reference evidence="1 3" key="1">
    <citation type="submission" date="2018-06" db="EMBL/GenBank/DDBJ databases">
        <authorList>
            <consortium name="Pathogen Informatics"/>
            <person name="Doyle S."/>
        </authorList>
    </citation>
    <scope>NUCLEOTIDE SEQUENCE [LARGE SCALE GENOMIC DNA]</scope>
    <source>
        <strain evidence="1 3">NCTC11343</strain>
    </source>
</reference>
<name>A0A2X2ITK2_SPHMU</name>
<dbReference type="GeneID" id="97181102"/>
<sequence length="94" mass="10571">MNGIIFQGKSLNIGCTATFLFEPEVGVENIPAIAELSTGEKAYAEILRDNTTLITVRVGEYLNEKGKRANETAWMLTYNHHLKSWQITKNLNTK</sequence>
<reference evidence="2 4" key="2">
    <citation type="submission" date="2019-10" db="EMBL/GenBank/DDBJ databases">
        <authorList>
            <person name="Karimi E."/>
        </authorList>
    </citation>
    <scope>NUCLEOTIDE SEQUENCE [LARGE SCALE GENOMIC DNA]</scope>
    <source>
        <strain evidence="2">Sphingobacterium sp. 8BC</strain>
    </source>
</reference>
<gene>
    <name evidence="1" type="ORF">NCTC11343_02134</name>
    <name evidence="2" type="ORF">SPHINGO8BC_60147</name>
</gene>
<accession>A0A654DFM9</accession>
<dbReference type="EMBL" id="CABWMV010000025">
    <property type="protein sequence ID" value="VXD04076.1"/>
    <property type="molecule type" value="Genomic_DNA"/>
</dbReference>
<dbReference type="AlphaFoldDB" id="A0A2X2ITK2"/>
<evidence type="ECO:0000313" key="1">
    <source>
        <dbReference type="EMBL" id="SPZ85572.1"/>
    </source>
</evidence>
<evidence type="ECO:0000313" key="2">
    <source>
        <dbReference type="EMBL" id="VXD04076.1"/>
    </source>
</evidence>
<dbReference type="RefSeq" id="WP_070568770.1">
    <property type="nucleotide sequence ID" value="NZ_CP068086.1"/>
</dbReference>
<proteinExistence type="predicted"/>
<organism evidence="1 3">
    <name type="scientific">Sphingobacterium multivorum</name>
    <dbReference type="NCBI Taxonomy" id="28454"/>
    <lineage>
        <taxon>Bacteria</taxon>
        <taxon>Pseudomonadati</taxon>
        <taxon>Bacteroidota</taxon>
        <taxon>Sphingobacteriia</taxon>
        <taxon>Sphingobacteriales</taxon>
        <taxon>Sphingobacteriaceae</taxon>
        <taxon>Sphingobacterium</taxon>
    </lineage>
</organism>
<evidence type="ECO:0000313" key="3">
    <source>
        <dbReference type="Proteomes" id="UP000251241"/>
    </source>
</evidence>
<evidence type="ECO:0000313" key="4">
    <source>
        <dbReference type="Proteomes" id="UP000432350"/>
    </source>
</evidence>
<protein>
    <submittedName>
        <fullName evidence="1">Uncharacterized protein</fullName>
    </submittedName>
</protein>
<dbReference type="Proteomes" id="UP000251241">
    <property type="component" value="Unassembled WGS sequence"/>
</dbReference>